<protein>
    <recommendedName>
        <fullName evidence="3">Phosphoribosyl-ATP pyrophosphohydrolase</fullName>
    </recommendedName>
</protein>
<comment type="caution">
    <text evidence="1">The sequence shown here is derived from an EMBL/GenBank/DDBJ whole genome shotgun (WGS) entry which is preliminary data.</text>
</comment>
<dbReference type="RefSeq" id="WP_244640698.1">
    <property type="nucleotide sequence ID" value="NZ_BMKB01000002.1"/>
</dbReference>
<evidence type="ECO:0000313" key="1">
    <source>
        <dbReference type="EMBL" id="GGA46926.1"/>
    </source>
</evidence>
<organism evidence="1 2">
    <name type="scientific">Pelagibacterium lentulum</name>
    <dbReference type="NCBI Taxonomy" id="2029865"/>
    <lineage>
        <taxon>Bacteria</taxon>
        <taxon>Pseudomonadati</taxon>
        <taxon>Pseudomonadota</taxon>
        <taxon>Alphaproteobacteria</taxon>
        <taxon>Hyphomicrobiales</taxon>
        <taxon>Devosiaceae</taxon>
        <taxon>Pelagibacterium</taxon>
    </lineage>
</organism>
<name>A0A916VWG8_9HYPH</name>
<dbReference type="Proteomes" id="UP000596977">
    <property type="component" value="Unassembled WGS sequence"/>
</dbReference>
<dbReference type="AlphaFoldDB" id="A0A916VWG8"/>
<proteinExistence type="predicted"/>
<keyword evidence="2" id="KW-1185">Reference proteome</keyword>
<gene>
    <name evidence="1" type="ORF">GCM10011499_15880</name>
</gene>
<dbReference type="CDD" id="cd11538">
    <property type="entry name" value="NTP-PPase_u1"/>
    <property type="match status" value="1"/>
</dbReference>
<dbReference type="SUPFAM" id="SSF101386">
    <property type="entry name" value="all-alpha NTP pyrophosphatases"/>
    <property type="match status" value="1"/>
</dbReference>
<sequence>MTVQQKPDLDTSRQAIGDLSRAVGLVSDTYAKRCEIDRDKDWSALKLSEETGELIAAHLKVTGRGRRNGEDSQMLEEARADEAADVFALLLLYAHEHDIDLVEALNRKWFRYLKTE</sequence>
<dbReference type="Gene3D" id="1.10.287.1080">
    <property type="entry name" value="MazG-like"/>
    <property type="match status" value="1"/>
</dbReference>
<accession>A0A916VWG8</accession>
<reference evidence="1 2" key="1">
    <citation type="journal article" date="2014" name="Int. J. Syst. Evol. Microbiol.">
        <title>Complete genome sequence of Corynebacterium casei LMG S-19264T (=DSM 44701T), isolated from a smear-ripened cheese.</title>
        <authorList>
            <consortium name="US DOE Joint Genome Institute (JGI-PGF)"/>
            <person name="Walter F."/>
            <person name="Albersmeier A."/>
            <person name="Kalinowski J."/>
            <person name="Ruckert C."/>
        </authorList>
    </citation>
    <scope>NUCLEOTIDE SEQUENCE [LARGE SCALE GENOMIC DNA]</scope>
    <source>
        <strain evidence="1 2">CGMCC 1.15896</strain>
    </source>
</reference>
<dbReference type="EMBL" id="BMKB01000002">
    <property type="protein sequence ID" value="GGA46926.1"/>
    <property type="molecule type" value="Genomic_DNA"/>
</dbReference>
<evidence type="ECO:0000313" key="2">
    <source>
        <dbReference type="Proteomes" id="UP000596977"/>
    </source>
</evidence>
<evidence type="ECO:0008006" key="3">
    <source>
        <dbReference type="Google" id="ProtNLM"/>
    </source>
</evidence>